<dbReference type="EMBL" id="BMHH01000017">
    <property type="protein sequence ID" value="GGB04531.1"/>
    <property type="molecule type" value="Genomic_DNA"/>
</dbReference>
<evidence type="ECO:0000313" key="5">
    <source>
        <dbReference type="Proteomes" id="UP000646478"/>
    </source>
</evidence>
<dbReference type="SUPFAM" id="SSF53850">
    <property type="entry name" value="Periplasmic binding protein-like II"/>
    <property type="match status" value="1"/>
</dbReference>
<accession>A0A916SMB3</accession>
<dbReference type="InterPro" id="IPR001638">
    <property type="entry name" value="Solute-binding_3/MltF_N"/>
</dbReference>
<feature type="signal peptide" evidence="2">
    <location>
        <begin position="1"/>
        <end position="26"/>
    </location>
</feature>
<gene>
    <name evidence="4" type="ORF">GCM10011491_35840</name>
</gene>
<dbReference type="CDD" id="cd01072">
    <property type="entry name" value="PBP2_SMa0082_like"/>
    <property type="match status" value="1"/>
</dbReference>
<keyword evidence="1 2" id="KW-0732">Signal</keyword>
<dbReference type="AlphaFoldDB" id="A0A916SMB3"/>
<organism evidence="4 5">
    <name type="scientific">Brucella endophytica</name>
    <dbReference type="NCBI Taxonomy" id="1963359"/>
    <lineage>
        <taxon>Bacteria</taxon>
        <taxon>Pseudomonadati</taxon>
        <taxon>Pseudomonadota</taxon>
        <taxon>Alphaproteobacteria</taxon>
        <taxon>Hyphomicrobiales</taxon>
        <taxon>Brucellaceae</taxon>
        <taxon>Brucella/Ochrobactrum group</taxon>
        <taxon>Brucella</taxon>
    </lineage>
</organism>
<feature type="domain" description="Solute-binding protein family 3/N-terminal" evidence="3">
    <location>
        <begin position="37"/>
        <end position="254"/>
    </location>
</feature>
<sequence>MTFSKMKQFVATAILGTMLMAGVGHAASVTEIVNKGTVKIGVLVGAPPYGSIDSTGNPVGYDADVATLVGKYLGVTTELVALTPPSRIPALESGKVDFLVATLAPTAERAKAVMFTIPYSAFQVAIYAPKGTAISGWDDLKGKRVGVNRGSSVEKTLVDRGLEVVRFDDDATTIQALFSGQVDAVAEPDAQANAALKMRPNADMQQKFVFSVQPNSMTVRRDEFELHQWLNNVIYIMKQNGELEAISQKWVGSALPSLPTF</sequence>
<dbReference type="PANTHER" id="PTHR35936:SF17">
    <property type="entry name" value="ARGININE-BINDING EXTRACELLULAR PROTEIN ARTP"/>
    <property type="match status" value="1"/>
</dbReference>
<protein>
    <submittedName>
        <fullName evidence="4">LacI family transcriptional regulator</fullName>
    </submittedName>
</protein>
<dbReference type="SMART" id="SM00062">
    <property type="entry name" value="PBPb"/>
    <property type="match status" value="1"/>
</dbReference>
<comment type="caution">
    <text evidence="4">The sequence shown here is derived from an EMBL/GenBank/DDBJ whole genome shotgun (WGS) entry which is preliminary data.</text>
</comment>
<name>A0A916SMB3_9HYPH</name>
<reference evidence="4" key="1">
    <citation type="journal article" date="2014" name="Int. J. Syst. Evol. Microbiol.">
        <title>Complete genome sequence of Corynebacterium casei LMG S-19264T (=DSM 44701T), isolated from a smear-ripened cheese.</title>
        <authorList>
            <consortium name="US DOE Joint Genome Institute (JGI-PGF)"/>
            <person name="Walter F."/>
            <person name="Albersmeier A."/>
            <person name="Kalinowski J."/>
            <person name="Ruckert C."/>
        </authorList>
    </citation>
    <scope>NUCLEOTIDE SEQUENCE</scope>
    <source>
        <strain evidence="4">CGMCC 1.15082</strain>
    </source>
</reference>
<dbReference type="PANTHER" id="PTHR35936">
    <property type="entry name" value="MEMBRANE-BOUND LYTIC MUREIN TRANSGLYCOSYLASE F"/>
    <property type="match status" value="1"/>
</dbReference>
<evidence type="ECO:0000313" key="4">
    <source>
        <dbReference type="EMBL" id="GGB04531.1"/>
    </source>
</evidence>
<keyword evidence="5" id="KW-1185">Reference proteome</keyword>
<feature type="chain" id="PRO_5037185312" evidence="2">
    <location>
        <begin position="27"/>
        <end position="261"/>
    </location>
</feature>
<dbReference type="Proteomes" id="UP000646478">
    <property type="component" value="Unassembled WGS sequence"/>
</dbReference>
<dbReference type="Gene3D" id="3.40.190.10">
    <property type="entry name" value="Periplasmic binding protein-like II"/>
    <property type="match status" value="2"/>
</dbReference>
<dbReference type="Pfam" id="PF00497">
    <property type="entry name" value="SBP_bac_3"/>
    <property type="match status" value="1"/>
</dbReference>
<proteinExistence type="predicted"/>
<dbReference type="RefSeq" id="WP_188825557.1">
    <property type="nucleotide sequence ID" value="NZ_BMHH01000017.1"/>
</dbReference>
<evidence type="ECO:0000256" key="1">
    <source>
        <dbReference type="ARBA" id="ARBA00022729"/>
    </source>
</evidence>
<evidence type="ECO:0000256" key="2">
    <source>
        <dbReference type="SAM" id="SignalP"/>
    </source>
</evidence>
<reference evidence="4" key="2">
    <citation type="submission" date="2020-09" db="EMBL/GenBank/DDBJ databases">
        <authorList>
            <person name="Sun Q."/>
            <person name="Zhou Y."/>
        </authorList>
    </citation>
    <scope>NUCLEOTIDE SEQUENCE</scope>
    <source>
        <strain evidence="4">CGMCC 1.15082</strain>
    </source>
</reference>
<evidence type="ECO:0000259" key="3">
    <source>
        <dbReference type="SMART" id="SM00062"/>
    </source>
</evidence>